<dbReference type="RefSeq" id="WP_207862483.1">
    <property type="nucleotide sequence ID" value="NZ_JAFREP010000038.1"/>
</dbReference>
<comment type="caution">
    <text evidence="1">The sequence shown here is derived from an EMBL/GenBank/DDBJ whole genome shotgun (WGS) entry which is preliminary data.</text>
</comment>
<sequence length="186" mass="20609">MRPIKLTMTNVIVGEALTWAYPDGHALGHFLIPTYRLTVAGSDDLGKKAERHFEVFRFGIQGKDRGKGPEARVVGLADLQTHVIKSWLPHYTVHSARSVERGAWQVYDNFLIHDGPDDPHTEVYASIGCIEICNGPRGFDMFNDYLIALSGATAAGRADRLAQIGKARNMTITYHKATRPPLKKAP</sequence>
<protein>
    <submittedName>
        <fullName evidence="1">Uncharacterized protein</fullName>
    </submittedName>
</protein>
<name>A0A8J7QK88_9BACT</name>
<organism evidence="1 2">
    <name type="scientific">Acanthopleuribacter pedis</name>
    <dbReference type="NCBI Taxonomy" id="442870"/>
    <lineage>
        <taxon>Bacteria</taxon>
        <taxon>Pseudomonadati</taxon>
        <taxon>Acidobacteriota</taxon>
        <taxon>Holophagae</taxon>
        <taxon>Acanthopleuribacterales</taxon>
        <taxon>Acanthopleuribacteraceae</taxon>
        <taxon>Acanthopleuribacter</taxon>
    </lineage>
</organism>
<dbReference type="Proteomes" id="UP000664417">
    <property type="component" value="Unassembled WGS sequence"/>
</dbReference>
<evidence type="ECO:0000313" key="1">
    <source>
        <dbReference type="EMBL" id="MBO1322511.1"/>
    </source>
</evidence>
<reference evidence="1" key="1">
    <citation type="submission" date="2021-03" db="EMBL/GenBank/DDBJ databases">
        <authorList>
            <person name="Wang G."/>
        </authorList>
    </citation>
    <scope>NUCLEOTIDE SEQUENCE</scope>
    <source>
        <strain evidence="1">KCTC 12899</strain>
    </source>
</reference>
<accession>A0A8J7QK88</accession>
<dbReference type="AlphaFoldDB" id="A0A8J7QK88"/>
<keyword evidence="2" id="KW-1185">Reference proteome</keyword>
<dbReference type="EMBL" id="JAFREP010000038">
    <property type="protein sequence ID" value="MBO1322511.1"/>
    <property type="molecule type" value="Genomic_DNA"/>
</dbReference>
<gene>
    <name evidence="1" type="ORF">J3U88_28820</name>
</gene>
<proteinExistence type="predicted"/>
<evidence type="ECO:0000313" key="2">
    <source>
        <dbReference type="Proteomes" id="UP000664417"/>
    </source>
</evidence>